<dbReference type="Proteomes" id="UP001307889">
    <property type="component" value="Chromosome 2"/>
</dbReference>
<feature type="region of interest" description="Disordered" evidence="1">
    <location>
        <begin position="153"/>
        <end position="200"/>
    </location>
</feature>
<dbReference type="EMBL" id="AP028910">
    <property type="protein sequence ID" value="BES89868.1"/>
    <property type="molecule type" value="Genomic_DNA"/>
</dbReference>
<protein>
    <submittedName>
        <fullName evidence="2">Uncharacterized protein</fullName>
    </submittedName>
</protein>
<feature type="compositionally biased region" description="Polar residues" evidence="1">
    <location>
        <begin position="182"/>
        <end position="193"/>
    </location>
</feature>
<feature type="compositionally biased region" description="Pro residues" evidence="1">
    <location>
        <begin position="155"/>
        <end position="167"/>
    </location>
</feature>
<accession>A0ABN7ACU9</accession>
<evidence type="ECO:0000313" key="2">
    <source>
        <dbReference type="EMBL" id="BES89868.1"/>
    </source>
</evidence>
<evidence type="ECO:0000313" key="3">
    <source>
        <dbReference type="Proteomes" id="UP001307889"/>
    </source>
</evidence>
<evidence type="ECO:0000256" key="1">
    <source>
        <dbReference type="SAM" id="MobiDB-lite"/>
    </source>
</evidence>
<proteinExistence type="predicted"/>
<gene>
    <name evidence="2" type="ORF">NTJ_02674</name>
</gene>
<name>A0ABN7ACU9_9HEMI</name>
<keyword evidence="3" id="KW-1185">Reference proteome</keyword>
<organism evidence="2 3">
    <name type="scientific">Nesidiocoris tenuis</name>
    <dbReference type="NCBI Taxonomy" id="355587"/>
    <lineage>
        <taxon>Eukaryota</taxon>
        <taxon>Metazoa</taxon>
        <taxon>Ecdysozoa</taxon>
        <taxon>Arthropoda</taxon>
        <taxon>Hexapoda</taxon>
        <taxon>Insecta</taxon>
        <taxon>Pterygota</taxon>
        <taxon>Neoptera</taxon>
        <taxon>Paraneoptera</taxon>
        <taxon>Hemiptera</taxon>
        <taxon>Heteroptera</taxon>
        <taxon>Panheteroptera</taxon>
        <taxon>Cimicomorpha</taxon>
        <taxon>Miridae</taxon>
        <taxon>Dicyphina</taxon>
        <taxon>Nesidiocoris</taxon>
    </lineage>
</organism>
<reference evidence="2 3" key="1">
    <citation type="submission" date="2023-09" db="EMBL/GenBank/DDBJ databases">
        <title>Nesidiocoris tenuis whole genome shotgun sequence.</title>
        <authorList>
            <person name="Shibata T."/>
            <person name="Shimoda M."/>
            <person name="Kobayashi T."/>
            <person name="Uehara T."/>
        </authorList>
    </citation>
    <scope>NUCLEOTIDE SEQUENCE [LARGE SCALE GENOMIC DNA]</scope>
    <source>
        <strain evidence="2 3">Japan</strain>
    </source>
</reference>
<sequence>MCAPPPTPCRPCRRRRRCRCRRWSLDPPRYSGSYSRPGLAAPRIRAPSHSLGLLAQSRRWSHRRRPPRLQGNRRAEVPTCSPDPSGSKRAPALTPAWLARSSASARLPFRPPGSVAVSVAARRCALSLRHSLLGRLPSRSSLPAPFPRVLSIHTPLPPPPPPPPPPRILSLPSARTLPLPSISFTSQSRRTSTAAAAAAF</sequence>
<feature type="region of interest" description="Disordered" evidence="1">
    <location>
        <begin position="58"/>
        <end position="91"/>
    </location>
</feature>